<proteinExistence type="predicted"/>
<reference evidence="2" key="1">
    <citation type="submission" date="2021-03" db="EMBL/GenBank/DDBJ databases">
        <title>Draft genome sequence of rust myrtle Austropuccinia psidii MF-1, a brazilian biotype.</title>
        <authorList>
            <person name="Quecine M.C."/>
            <person name="Pachon D.M.R."/>
            <person name="Bonatelli M.L."/>
            <person name="Correr F.H."/>
            <person name="Franceschini L.M."/>
            <person name="Leite T.F."/>
            <person name="Margarido G.R.A."/>
            <person name="Almeida C.A."/>
            <person name="Ferrarezi J.A."/>
            <person name="Labate C.A."/>
        </authorList>
    </citation>
    <scope>NUCLEOTIDE SEQUENCE</scope>
    <source>
        <strain evidence="2">MF-1</strain>
    </source>
</reference>
<evidence type="ECO:0000256" key="1">
    <source>
        <dbReference type="SAM" id="MobiDB-lite"/>
    </source>
</evidence>
<gene>
    <name evidence="2" type="ORF">O181_031443</name>
</gene>
<feature type="region of interest" description="Disordered" evidence="1">
    <location>
        <begin position="238"/>
        <end position="266"/>
    </location>
</feature>
<feature type="compositionally biased region" description="Basic and acidic residues" evidence="1">
    <location>
        <begin position="238"/>
        <end position="251"/>
    </location>
</feature>
<dbReference type="AlphaFoldDB" id="A0A9Q3CZP6"/>
<comment type="caution">
    <text evidence="2">The sequence shown here is derived from an EMBL/GenBank/DDBJ whole genome shotgun (WGS) entry which is preliminary data.</text>
</comment>
<evidence type="ECO:0000313" key="3">
    <source>
        <dbReference type="Proteomes" id="UP000765509"/>
    </source>
</evidence>
<evidence type="ECO:0000313" key="2">
    <source>
        <dbReference type="EMBL" id="MBW0491728.1"/>
    </source>
</evidence>
<dbReference type="Proteomes" id="UP000765509">
    <property type="component" value="Unassembled WGS sequence"/>
</dbReference>
<name>A0A9Q3CZP6_9BASI</name>
<protein>
    <submittedName>
        <fullName evidence="2">Uncharacterized protein</fullName>
    </submittedName>
</protein>
<sequence>MKYRVGDLTPSNVYLKLSSKSGLSNGTSQSELAPVLLKLLPNSVQIRVNKIFTSHLASAVLVSETLASKGTNQRTEKACLEQEDLAEDTLDTVVDGKKLREIIPTLPFTLQFNRNLKTEDWKDMDQVLQLHQLLKDLFQWSMDNKRFNLASHWEELGASCQKIYLKEIDFRDLMLYIRTADPDRAYSDSFRVTRIRPNQVSSGFTPFRNQHISGQESPFFTLPGIFQEKTRIQAQKQDHLQPEEERVRPNDPETVGFGERSAQEPKVAVHNSRISSFLTINITPTQIEHNVLTPESNLNSDALWLQMSQYSEKTQKQFAELEASHERMKKLTASMDKIVETLQEGHAQLSKASEETNKRLNLVFEEQNHRKRDRDCLDQDVNKLFNVYHRMEHQPQGHVMDNPYHQDDIKPYAMLINKERSPSPYQDEDHMSYSEKEALKKLPDTSIWPQFSGTGKYDCMKLIDYIYGLFIDVPRIPDDWITAILNTEFKGHASIWYTDMKEIHGGRFKSCKSTEMSKRLKAIYPQMNIQMRNEKLLAQMPRELENAVTCICNHNCTLDDIENTLQDVKKRTNIGKYTPYKSSGFIQKQPFRVEFKDKPRERGTEVAK</sequence>
<keyword evidence="3" id="KW-1185">Reference proteome</keyword>
<organism evidence="2 3">
    <name type="scientific">Austropuccinia psidii MF-1</name>
    <dbReference type="NCBI Taxonomy" id="1389203"/>
    <lineage>
        <taxon>Eukaryota</taxon>
        <taxon>Fungi</taxon>
        <taxon>Dikarya</taxon>
        <taxon>Basidiomycota</taxon>
        <taxon>Pucciniomycotina</taxon>
        <taxon>Pucciniomycetes</taxon>
        <taxon>Pucciniales</taxon>
        <taxon>Sphaerophragmiaceae</taxon>
        <taxon>Austropuccinia</taxon>
    </lineage>
</organism>
<accession>A0A9Q3CZP6</accession>
<dbReference type="EMBL" id="AVOT02011235">
    <property type="protein sequence ID" value="MBW0491728.1"/>
    <property type="molecule type" value="Genomic_DNA"/>
</dbReference>